<protein>
    <submittedName>
        <fullName evidence="2">Uncharacterized protein</fullName>
    </submittedName>
</protein>
<evidence type="ECO:0000313" key="2">
    <source>
        <dbReference type="EMBL" id="MEN2766067.1"/>
    </source>
</evidence>
<keyword evidence="1" id="KW-1133">Transmembrane helix</keyword>
<dbReference type="EMBL" id="JBDIML010000001">
    <property type="protein sequence ID" value="MEN2766067.1"/>
    <property type="molecule type" value="Genomic_DNA"/>
</dbReference>
<organism evidence="2 3">
    <name type="scientific">Ornithinibacillus xuwenensis</name>
    <dbReference type="NCBI Taxonomy" id="3144668"/>
    <lineage>
        <taxon>Bacteria</taxon>
        <taxon>Bacillati</taxon>
        <taxon>Bacillota</taxon>
        <taxon>Bacilli</taxon>
        <taxon>Bacillales</taxon>
        <taxon>Bacillaceae</taxon>
        <taxon>Ornithinibacillus</taxon>
    </lineage>
</organism>
<evidence type="ECO:0000256" key="1">
    <source>
        <dbReference type="SAM" id="Phobius"/>
    </source>
</evidence>
<accession>A0ABU9XCT9</accession>
<feature type="transmembrane region" description="Helical" evidence="1">
    <location>
        <begin position="12"/>
        <end position="29"/>
    </location>
</feature>
<keyword evidence="3" id="KW-1185">Reference proteome</keyword>
<evidence type="ECO:0000313" key="3">
    <source>
        <dbReference type="Proteomes" id="UP001444625"/>
    </source>
</evidence>
<gene>
    <name evidence="2" type="ORF">ABC228_02620</name>
</gene>
<dbReference type="RefSeq" id="WP_345823527.1">
    <property type="nucleotide sequence ID" value="NZ_JBDIML010000001.1"/>
</dbReference>
<keyword evidence="1" id="KW-0472">Membrane</keyword>
<dbReference type="Proteomes" id="UP001444625">
    <property type="component" value="Unassembled WGS sequence"/>
</dbReference>
<sequence length="179" mass="20796">MSQNTMVKIKNYILLISVILVVIMGILLFQEKKESNKQYELFLNHFYHELDLSISSVDTVLSLTPETKKKEEGLTEILYQIEKRVERTGLILETGNNLLNNEIRTETNYFIHRGIPGFGEDGEIDESEKEYLKTLKNELELIRKGMYSEETGQENPGLTIKQFNELIFKVTNNSELLFN</sequence>
<proteinExistence type="predicted"/>
<comment type="caution">
    <text evidence="2">The sequence shown here is derived from an EMBL/GenBank/DDBJ whole genome shotgun (WGS) entry which is preliminary data.</text>
</comment>
<reference evidence="2 3" key="1">
    <citation type="submission" date="2024-05" db="EMBL/GenBank/DDBJ databases">
        <authorList>
            <person name="Haq I."/>
            <person name="Ullah Z."/>
            <person name="Ahmad R."/>
            <person name="Li M."/>
            <person name="Tong Y."/>
        </authorList>
    </citation>
    <scope>NUCLEOTIDE SEQUENCE [LARGE SCALE GENOMIC DNA]</scope>
    <source>
        <strain evidence="2 3">16A2E</strain>
    </source>
</reference>
<name>A0ABU9XCT9_9BACI</name>
<keyword evidence="1" id="KW-0812">Transmembrane</keyword>